<organism evidence="2 3">
    <name type="scientific">Phyllosticta capitalensis</name>
    <dbReference type="NCBI Taxonomy" id="121624"/>
    <lineage>
        <taxon>Eukaryota</taxon>
        <taxon>Fungi</taxon>
        <taxon>Dikarya</taxon>
        <taxon>Ascomycota</taxon>
        <taxon>Pezizomycotina</taxon>
        <taxon>Dothideomycetes</taxon>
        <taxon>Dothideomycetes incertae sedis</taxon>
        <taxon>Botryosphaeriales</taxon>
        <taxon>Phyllostictaceae</taxon>
        <taxon>Phyllosticta</taxon>
    </lineage>
</organism>
<feature type="region of interest" description="Disordered" evidence="1">
    <location>
        <begin position="176"/>
        <end position="196"/>
    </location>
</feature>
<comment type="caution">
    <text evidence="2">The sequence shown here is derived from an EMBL/GenBank/DDBJ whole genome shotgun (WGS) entry which is preliminary data.</text>
</comment>
<evidence type="ECO:0000256" key="1">
    <source>
        <dbReference type="SAM" id="MobiDB-lite"/>
    </source>
</evidence>
<feature type="compositionally biased region" description="Basic and acidic residues" evidence="1">
    <location>
        <begin position="176"/>
        <end position="187"/>
    </location>
</feature>
<evidence type="ECO:0000313" key="2">
    <source>
        <dbReference type="EMBL" id="KAK8232127.1"/>
    </source>
</evidence>
<accession>A0ABR1YKW9</accession>
<reference evidence="2 3" key="1">
    <citation type="submission" date="2024-04" db="EMBL/GenBank/DDBJ databases">
        <title>Phyllosticta paracitricarpa is synonymous to the EU quarantine fungus P. citricarpa based on phylogenomic analyses.</title>
        <authorList>
            <consortium name="Lawrence Berkeley National Laboratory"/>
            <person name="Van Ingen-Buijs V.A."/>
            <person name="Van Westerhoven A.C."/>
            <person name="Haridas S."/>
            <person name="Skiadas P."/>
            <person name="Martin F."/>
            <person name="Groenewald J.Z."/>
            <person name="Crous P.W."/>
            <person name="Seidl M.F."/>
        </authorList>
    </citation>
    <scope>NUCLEOTIDE SEQUENCE [LARGE SCALE GENOMIC DNA]</scope>
    <source>
        <strain evidence="2 3">CBS 123374</strain>
    </source>
</reference>
<proteinExistence type="predicted"/>
<keyword evidence="3" id="KW-1185">Reference proteome</keyword>
<evidence type="ECO:0000313" key="3">
    <source>
        <dbReference type="Proteomes" id="UP001492380"/>
    </source>
</evidence>
<gene>
    <name evidence="2" type="ORF">HDK90DRAFT_298576</name>
</gene>
<name>A0ABR1YKW9_9PEZI</name>
<sequence length="196" mass="20436">MPALTLCPSPASLPSCSLPFLSHVAPTPDSSHRRLLLPCPLHPSVVRIPAAGGYHHHQMLSPALPCPALPCPACTALPLLTPILVIAGAYRYKAAALTCSAVSECLVSSHKAASCLTTHVASANCRNNDELPPLWLGSWIGQGEHGTVGLPASPTGPPQQPTRNTACVRVRGVRGRAREGGGQKEACRSVVPEMSL</sequence>
<protein>
    <submittedName>
        <fullName evidence="2">Uncharacterized protein</fullName>
    </submittedName>
</protein>
<dbReference type="EMBL" id="JBBWRZ010000007">
    <property type="protein sequence ID" value="KAK8232127.1"/>
    <property type="molecule type" value="Genomic_DNA"/>
</dbReference>
<dbReference type="Proteomes" id="UP001492380">
    <property type="component" value="Unassembled WGS sequence"/>
</dbReference>